<protein>
    <submittedName>
        <fullName evidence="1">Toxin CptA</fullName>
    </submittedName>
</protein>
<evidence type="ECO:0000313" key="1">
    <source>
        <dbReference type="EMBL" id="SDN95392.1"/>
    </source>
</evidence>
<keyword evidence="2" id="KW-1185">Reference proteome</keyword>
<proteinExistence type="predicted"/>
<dbReference type="AlphaFoldDB" id="A0A1H0FLJ4"/>
<evidence type="ECO:0000313" key="2">
    <source>
        <dbReference type="Proteomes" id="UP000242957"/>
    </source>
</evidence>
<sequence>MSSRLEPFECRWRASRRLLAVYLIFLALAVVSLLLAAIPAFLQLPGLLACLAHALWTLPRRVLLRSPDSYGGLRHDLDGWQLWSERSGWQRVQLRPDSLALPQLIVLRFRRPGRLFSEGVCLPADSLAPDLHRRLRVRLRFSRDRWAEPG</sequence>
<dbReference type="OrthoDB" id="7030636at2"/>
<organism evidence="1 2">
    <name type="scientific">Pseudomonas jinjuensis</name>
    <dbReference type="NCBI Taxonomy" id="198616"/>
    <lineage>
        <taxon>Bacteria</taxon>
        <taxon>Pseudomonadati</taxon>
        <taxon>Pseudomonadota</taxon>
        <taxon>Gammaproteobacteria</taxon>
        <taxon>Pseudomonadales</taxon>
        <taxon>Pseudomonadaceae</taxon>
        <taxon>Pseudomonas</taxon>
    </lineage>
</organism>
<name>A0A1H0FLJ4_9PSED</name>
<dbReference type="RefSeq" id="WP_084314776.1">
    <property type="nucleotide sequence ID" value="NZ_FNIJ01000006.1"/>
</dbReference>
<dbReference type="Proteomes" id="UP000242957">
    <property type="component" value="Unassembled WGS sequence"/>
</dbReference>
<gene>
    <name evidence="1" type="ORF">SAMN05216193_106244</name>
</gene>
<reference evidence="2" key="1">
    <citation type="submission" date="2016-10" db="EMBL/GenBank/DDBJ databases">
        <authorList>
            <person name="Varghese N."/>
            <person name="Submissions S."/>
        </authorList>
    </citation>
    <scope>NUCLEOTIDE SEQUENCE [LARGE SCALE GENOMIC DNA]</scope>
    <source>
        <strain evidence="2">JCM 21621</strain>
    </source>
</reference>
<dbReference type="STRING" id="198616.SAMN05216193_106244"/>
<dbReference type="EMBL" id="FNIJ01000006">
    <property type="protein sequence ID" value="SDN95392.1"/>
    <property type="molecule type" value="Genomic_DNA"/>
</dbReference>
<dbReference type="InterPro" id="IPR009883">
    <property type="entry name" value="YgfX"/>
</dbReference>
<accession>A0A1H0FLJ4</accession>
<dbReference type="Pfam" id="PF07254">
    <property type="entry name" value="Cpta_toxin"/>
    <property type="match status" value="1"/>
</dbReference>